<dbReference type="GO" id="GO:0006370">
    <property type="term" value="P:7-methylguanosine mRNA capping"/>
    <property type="evidence" value="ECO:0007669"/>
    <property type="project" value="UniProtKB-UniRule"/>
</dbReference>
<feature type="domain" description="RrmJ-type SAM-dependent 2'-O-MTase" evidence="4">
    <location>
        <begin position="176"/>
        <end position="416"/>
    </location>
</feature>
<dbReference type="WBParaSite" id="scaffold870_cov232.g1973">
    <property type="protein sequence ID" value="scaffold870_cov232.g1973"/>
    <property type="gene ID" value="scaffold870_cov232.g1973"/>
</dbReference>
<keyword evidence="1" id="KW-0506">mRNA capping</keyword>
<comment type="catalytic activity">
    <reaction evidence="1">
        <text>a 5'-end (N(7)-methyl 5'-triphosphoguanosine)-ribonucleoside in mRNA + S-adenosyl-L-methionine = a 5'-end (N(7)-methyl 5'-triphosphoguanosine)-(2'-O-methyl-ribonucleoside) in mRNA + S-adenosyl-L-homocysteine + H(+)</text>
        <dbReference type="Rhea" id="RHEA:67020"/>
        <dbReference type="Rhea" id="RHEA-COMP:17167"/>
        <dbReference type="Rhea" id="RHEA-COMP:17168"/>
        <dbReference type="ChEBI" id="CHEBI:15378"/>
        <dbReference type="ChEBI" id="CHEBI:57856"/>
        <dbReference type="ChEBI" id="CHEBI:59789"/>
        <dbReference type="ChEBI" id="CHEBI:156461"/>
        <dbReference type="ChEBI" id="CHEBI:167609"/>
        <dbReference type="EC" id="2.1.1.57"/>
    </reaction>
</comment>
<dbReference type="GO" id="GO:0016556">
    <property type="term" value="P:mRNA modification"/>
    <property type="evidence" value="ECO:0007669"/>
    <property type="project" value="UniProtKB-UniRule"/>
</dbReference>
<dbReference type="AlphaFoldDB" id="A0A915NAC1"/>
<evidence type="ECO:0000256" key="1">
    <source>
        <dbReference type="RuleBase" id="RU368012"/>
    </source>
</evidence>
<feature type="region of interest" description="Disordered" evidence="2">
    <location>
        <begin position="1"/>
        <end position="36"/>
    </location>
</feature>
<feature type="compositionally biased region" description="Acidic residues" evidence="2">
    <location>
        <begin position="1"/>
        <end position="17"/>
    </location>
</feature>
<reference evidence="6" key="1">
    <citation type="submission" date="2022-11" db="UniProtKB">
        <authorList>
            <consortium name="WormBaseParasite"/>
        </authorList>
    </citation>
    <scope>IDENTIFICATION</scope>
</reference>
<name>A0A915NAC1_MELJA</name>
<evidence type="ECO:0000256" key="2">
    <source>
        <dbReference type="SAM" id="MobiDB-lite"/>
    </source>
</evidence>
<dbReference type="SUPFAM" id="SSF53335">
    <property type="entry name" value="S-adenosyl-L-methionine-dependent methyltransferases"/>
    <property type="match status" value="1"/>
</dbReference>
<dbReference type="EC" id="2.1.1.57" evidence="1"/>
<dbReference type="InterPro" id="IPR029063">
    <property type="entry name" value="SAM-dependent_MTases_sf"/>
</dbReference>
<sequence>MASDKEESESEMSEEAESSLSTKAVDSSQPSKAEQMMRIMGWQEGKGLGKREHGEVEPVSVRQKVGRTALGFDSKSSQELAEIDFDSVSEIKSVVETPTWLVCSEENRNLLLNNLNEEWIIVGKPKMRIDDEDSYCSQELLTQLVESKDFFDTVDRRVLDAARARANPYETIRAGFFQNRAAMKMANLDKIFGWRLSWEFVDKSRLAKNPLEKEKQRENVDRQRSLFYFADVCAGPGGFSEYMLWRKGYYNSKGFGFTLTGRDDFKLERFEAASSEYFEPYYGIKEDGNVTDPENLESLNQFLNERIHSTEKGVHLVMCDGGFSVQGQENIQEILSKRLYLCQFITGLSLCRVGIKTETEKTQGGNFLCKLFDIFTPFSMGLIYLMYVSFDKISIHKPITSRPGNSERYIFCENLNNFGNTKIKDYLIKINNKLEGFDKEVEDILELVPNELICGDDTFINYMRNSCEEIARRQIFYLRKYRKYASEPGVIDGDQEKLREEALKYWELPDFIERPRIQFRKNGKFVKDQHSNQNKREPASVTIRRFAGNQLQFPIKRRLAPFTPNEPRVCPDINELRALLLTESDDPILLVSQGQTSDSNGLFCQRLNAFNVTNAEIFYCTIPKDTILLVQITKIYQFDSEQIKSTNSCIWVLDGAVLNGDDISQLNLQDRLKATKKFCEAINKRYFRGIDKQQKRNWERSFVKPSVNKFPELIVADAINLNELSQKHFEIKDIKGKSALFPVWAADDQRDLPPKNHYLSCRGVRIQNILNPNFMLKSRTDKNGQKLEFPIPRVTNQSFNQNPYSTFYDSLIGFIPNEFWIQTFPMGHPHNGAITFRWSWETDFNQMNSKKPGLLALLPKPKGVSQTKTPELSSISALPKLGPSQTLEKTQQIEETMKTVEFKKINDKRVSTSLLGIVDYSSDSNDDEENEGIEKEKIENNEPIDFFGLKNSSEPASKKIRLEGEDYDVLNEPQIFFEEVAPGPSRLLNDNLSNDTSISCSSDEKTPSVLRSITDQEASRLVFERELVPNGVYNSAIADQAISGMIDAQMACGPLPKLPQGSDKTGKTIPERLAKRKHQITHLAQVGFKIIRGQSFGGEEVECNSNEFCYNATAASGNVLLDVGKAGCSQYRCMLARNDCIKSELGGVPVSFCCCDSDLCNAG</sequence>
<keyword evidence="1" id="KW-0949">S-adenosyl-L-methionine</keyword>
<keyword evidence="1" id="KW-0539">Nucleus</keyword>
<dbReference type="GO" id="GO:0005634">
    <property type="term" value="C:nucleus"/>
    <property type="evidence" value="ECO:0007669"/>
    <property type="project" value="UniProtKB-SubCell"/>
</dbReference>
<dbReference type="PROSITE" id="PS50174">
    <property type="entry name" value="G_PATCH"/>
    <property type="match status" value="1"/>
</dbReference>
<keyword evidence="1" id="KW-0489">Methyltransferase</keyword>
<dbReference type="Pfam" id="PF01585">
    <property type="entry name" value="G-patch"/>
    <property type="match status" value="1"/>
</dbReference>
<dbReference type="Pfam" id="PF01728">
    <property type="entry name" value="FtsJ"/>
    <property type="match status" value="1"/>
</dbReference>
<dbReference type="PANTHER" id="PTHR16121">
    <property type="entry name" value="CAP-SPECIFIC MRNA (NUCLEOSIDE-2'-O-)-METHYLTRANSFERASE 1-RELATED"/>
    <property type="match status" value="1"/>
</dbReference>
<dbReference type="GO" id="GO:0003676">
    <property type="term" value="F:nucleic acid binding"/>
    <property type="evidence" value="ECO:0007669"/>
    <property type="project" value="UniProtKB-UniRule"/>
</dbReference>
<dbReference type="GO" id="GO:0005737">
    <property type="term" value="C:cytoplasm"/>
    <property type="evidence" value="ECO:0007669"/>
    <property type="project" value="TreeGrafter"/>
</dbReference>
<dbReference type="GO" id="GO:0032259">
    <property type="term" value="P:methylation"/>
    <property type="evidence" value="ECO:0007669"/>
    <property type="project" value="UniProtKB-KW"/>
</dbReference>
<dbReference type="InterPro" id="IPR025816">
    <property type="entry name" value="RrmJ-type_MeTrfase"/>
</dbReference>
<dbReference type="Gene3D" id="3.40.50.12760">
    <property type="match status" value="1"/>
</dbReference>
<evidence type="ECO:0000259" key="4">
    <source>
        <dbReference type="PROSITE" id="PS51613"/>
    </source>
</evidence>
<dbReference type="InterPro" id="IPR045860">
    <property type="entry name" value="Snake_toxin-like_sf"/>
</dbReference>
<proteinExistence type="predicted"/>
<dbReference type="SMART" id="SM00443">
    <property type="entry name" value="G_patch"/>
    <property type="match status" value="1"/>
</dbReference>
<evidence type="ECO:0000259" key="3">
    <source>
        <dbReference type="PROSITE" id="PS50174"/>
    </source>
</evidence>
<dbReference type="Proteomes" id="UP000887561">
    <property type="component" value="Unplaced"/>
</dbReference>
<dbReference type="PANTHER" id="PTHR16121:SF0">
    <property type="entry name" value="CAP-SPECIFIC MRNA (NUCLEOSIDE-2'-O-)-METHYLTRANSFERASE 1"/>
    <property type="match status" value="1"/>
</dbReference>
<comment type="subcellular location">
    <subcellularLocation>
        <location evidence="1">Nucleus</location>
    </subcellularLocation>
</comment>
<evidence type="ECO:0000313" key="5">
    <source>
        <dbReference type="Proteomes" id="UP000887561"/>
    </source>
</evidence>
<dbReference type="InterPro" id="IPR002877">
    <property type="entry name" value="RNA_MeTrfase_FtsJ_dom"/>
</dbReference>
<protein>
    <recommendedName>
        <fullName evidence="1">Cap-specific mRNA (nucleoside-2'-O-)-methyltransferase 1</fullName>
        <ecNumber evidence="1">2.1.1.57</ecNumber>
    </recommendedName>
    <alternativeName>
        <fullName evidence="1">Cap1 2'O-ribose methyltransferase 1</fullName>
    </alternativeName>
</protein>
<organism evidence="5 6">
    <name type="scientific">Meloidogyne javanica</name>
    <name type="common">Root-knot nematode worm</name>
    <dbReference type="NCBI Taxonomy" id="6303"/>
    <lineage>
        <taxon>Eukaryota</taxon>
        <taxon>Metazoa</taxon>
        <taxon>Ecdysozoa</taxon>
        <taxon>Nematoda</taxon>
        <taxon>Chromadorea</taxon>
        <taxon>Rhabditida</taxon>
        <taxon>Tylenchina</taxon>
        <taxon>Tylenchomorpha</taxon>
        <taxon>Tylenchoidea</taxon>
        <taxon>Meloidogynidae</taxon>
        <taxon>Meloidogyninae</taxon>
        <taxon>Meloidogyne</taxon>
        <taxon>Meloidogyne incognita group</taxon>
    </lineage>
</organism>
<dbReference type="PROSITE" id="PS51613">
    <property type="entry name" value="SAM_MT_RRMJ"/>
    <property type="match status" value="1"/>
</dbReference>
<evidence type="ECO:0000313" key="6">
    <source>
        <dbReference type="WBParaSite" id="scaffold870_cov232.g1973"/>
    </source>
</evidence>
<accession>A0A915NAC1</accession>
<keyword evidence="5" id="KW-1185">Reference proteome</keyword>
<comment type="function">
    <text evidence="1">S-adenosyl-L-methionine-dependent methyltransferase that mediates RNA cap1 2'-O-ribose methylation to the 5'-cap structure of RNAs. Methylates the ribose of the first nucleotide of a m(7)GpppG-capped mRNA to produce m(7)GpppNmp (cap1).</text>
</comment>
<dbReference type="FunFam" id="3.40.50.12760:FF:000004">
    <property type="entry name" value="FtsJ-like methyltransferase"/>
    <property type="match status" value="1"/>
</dbReference>
<keyword evidence="1" id="KW-0507">mRNA processing</keyword>
<feature type="domain" description="G-patch" evidence="3">
    <location>
        <begin position="29"/>
        <end position="75"/>
    </location>
</feature>
<feature type="compositionally biased region" description="Polar residues" evidence="2">
    <location>
        <begin position="22"/>
        <end position="32"/>
    </location>
</feature>
<keyword evidence="1" id="KW-0808">Transferase</keyword>
<dbReference type="SUPFAM" id="SSF57302">
    <property type="entry name" value="Snake toxin-like"/>
    <property type="match status" value="1"/>
</dbReference>
<dbReference type="GO" id="GO:0004483">
    <property type="term" value="F:methyltransferase cap1 activity"/>
    <property type="evidence" value="ECO:0007669"/>
    <property type="project" value="UniProtKB-UniRule"/>
</dbReference>
<dbReference type="InterPro" id="IPR050851">
    <property type="entry name" value="mRNA_Cap_2O-Ribose_MeTrfase"/>
</dbReference>
<dbReference type="InterPro" id="IPR000467">
    <property type="entry name" value="G_patch_dom"/>
</dbReference>